<feature type="chain" id="PRO_5035265234" description="Serpin domain-containing protein" evidence="7">
    <location>
        <begin position="17"/>
        <end position="400"/>
    </location>
</feature>
<dbReference type="OrthoDB" id="671595at2759"/>
<name>A0A8I6RU32_CIMLE</name>
<dbReference type="InterPro" id="IPR036186">
    <property type="entry name" value="Serpin_sf"/>
</dbReference>
<feature type="domain" description="Serpin" evidence="8">
    <location>
        <begin position="29"/>
        <end position="384"/>
    </location>
</feature>
<dbReference type="GO" id="GO:0004867">
    <property type="term" value="F:serine-type endopeptidase inhibitor activity"/>
    <property type="evidence" value="ECO:0007669"/>
    <property type="project" value="UniProtKB-KW"/>
</dbReference>
<dbReference type="InterPro" id="IPR023795">
    <property type="entry name" value="Serpin_CS"/>
</dbReference>
<dbReference type="SMART" id="SM00093">
    <property type="entry name" value="SERPIN"/>
    <property type="match status" value="1"/>
</dbReference>
<keyword evidence="2" id="KW-0646">Protease inhibitor</keyword>
<dbReference type="InterPro" id="IPR000215">
    <property type="entry name" value="Serpin_fam"/>
</dbReference>
<dbReference type="Gene3D" id="2.30.39.10">
    <property type="entry name" value="Alpha-1-antitrypsin, domain 1"/>
    <property type="match status" value="1"/>
</dbReference>
<accession>A0A8I6RU32</accession>
<evidence type="ECO:0000313" key="9">
    <source>
        <dbReference type="EnsemblMetazoa" id="XP_014251591.1"/>
    </source>
</evidence>
<dbReference type="Gene3D" id="3.30.497.10">
    <property type="entry name" value="Antithrombin, subunit I, domain 2"/>
    <property type="match status" value="1"/>
</dbReference>
<proteinExistence type="inferred from homology"/>
<dbReference type="GO" id="GO:0005615">
    <property type="term" value="C:extracellular space"/>
    <property type="evidence" value="ECO:0007669"/>
    <property type="project" value="InterPro"/>
</dbReference>
<dbReference type="CDD" id="cd19601">
    <property type="entry name" value="serpin42Da-like"/>
    <property type="match status" value="1"/>
</dbReference>
<dbReference type="InterPro" id="IPR042185">
    <property type="entry name" value="Serpin_sf_2"/>
</dbReference>
<evidence type="ECO:0000313" key="10">
    <source>
        <dbReference type="Proteomes" id="UP000494040"/>
    </source>
</evidence>
<dbReference type="InterPro" id="IPR042178">
    <property type="entry name" value="Serpin_sf_1"/>
</dbReference>
<evidence type="ECO:0000256" key="6">
    <source>
        <dbReference type="RuleBase" id="RU000411"/>
    </source>
</evidence>
<evidence type="ECO:0000256" key="7">
    <source>
        <dbReference type="SAM" id="SignalP"/>
    </source>
</evidence>
<evidence type="ECO:0000256" key="1">
    <source>
        <dbReference type="ARBA" id="ARBA00009500"/>
    </source>
</evidence>
<dbReference type="RefSeq" id="XP_014251591.1">
    <property type="nucleotide sequence ID" value="XM_014396105.2"/>
</dbReference>
<dbReference type="AlphaFoldDB" id="A0A8I6RU32"/>
<dbReference type="EnsemblMetazoa" id="XM_014396105.2">
    <property type="protein sequence ID" value="XP_014251591.1"/>
    <property type="gene ID" value="LOC106667870"/>
</dbReference>
<dbReference type="PANTHER" id="PTHR11461:SF211">
    <property type="entry name" value="GH10112P-RELATED"/>
    <property type="match status" value="1"/>
</dbReference>
<keyword evidence="4" id="KW-0722">Serine protease inhibitor</keyword>
<dbReference type="FunFam" id="2.30.39.10:FF:000003">
    <property type="entry name" value="alpha-1-antitrypsin isoform X1"/>
    <property type="match status" value="1"/>
</dbReference>
<protein>
    <recommendedName>
        <fullName evidence="8">Serpin domain-containing protein</fullName>
    </recommendedName>
</protein>
<evidence type="ECO:0000259" key="8">
    <source>
        <dbReference type="SMART" id="SM00093"/>
    </source>
</evidence>
<evidence type="ECO:0000256" key="3">
    <source>
        <dbReference type="ARBA" id="ARBA00022729"/>
    </source>
</evidence>
<dbReference type="SUPFAM" id="SSF56574">
    <property type="entry name" value="Serpins"/>
    <property type="match status" value="1"/>
</dbReference>
<evidence type="ECO:0000256" key="5">
    <source>
        <dbReference type="ARBA" id="ARBA00023180"/>
    </source>
</evidence>
<dbReference type="KEGG" id="clec:106667870"/>
<dbReference type="Pfam" id="PF00079">
    <property type="entry name" value="Serpin"/>
    <property type="match status" value="1"/>
</dbReference>
<organism evidence="9 10">
    <name type="scientific">Cimex lectularius</name>
    <name type="common">Bed bug</name>
    <name type="synonym">Acanthia lectularia</name>
    <dbReference type="NCBI Taxonomy" id="79782"/>
    <lineage>
        <taxon>Eukaryota</taxon>
        <taxon>Metazoa</taxon>
        <taxon>Ecdysozoa</taxon>
        <taxon>Arthropoda</taxon>
        <taxon>Hexapoda</taxon>
        <taxon>Insecta</taxon>
        <taxon>Pterygota</taxon>
        <taxon>Neoptera</taxon>
        <taxon>Paraneoptera</taxon>
        <taxon>Hemiptera</taxon>
        <taxon>Heteroptera</taxon>
        <taxon>Panheteroptera</taxon>
        <taxon>Cimicomorpha</taxon>
        <taxon>Cimicidae</taxon>
        <taxon>Cimex</taxon>
    </lineage>
</organism>
<dbReference type="PANTHER" id="PTHR11461">
    <property type="entry name" value="SERINE PROTEASE INHIBITOR, SERPIN"/>
    <property type="match status" value="1"/>
</dbReference>
<evidence type="ECO:0000256" key="4">
    <source>
        <dbReference type="ARBA" id="ARBA00022900"/>
    </source>
</evidence>
<feature type="signal peptide" evidence="7">
    <location>
        <begin position="1"/>
        <end position="16"/>
    </location>
</feature>
<keyword evidence="3 7" id="KW-0732">Signal</keyword>
<reference evidence="9" key="1">
    <citation type="submission" date="2022-01" db="UniProtKB">
        <authorList>
            <consortium name="EnsemblMetazoa"/>
        </authorList>
    </citation>
    <scope>IDENTIFICATION</scope>
</reference>
<evidence type="ECO:0000256" key="2">
    <source>
        <dbReference type="ARBA" id="ARBA00022690"/>
    </source>
</evidence>
<keyword evidence="10" id="KW-1185">Reference proteome</keyword>
<dbReference type="Proteomes" id="UP000494040">
    <property type="component" value="Unassembled WGS sequence"/>
</dbReference>
<dbReference type="InterPro" id="IPR023796">
    <property type="entry name" value="Serpin_dom"/>
</dbReference>
<dbReference type="PROSITE" id="PS00284">
    <property type="entry name" value="SERPIN"/>
    <property type="match status" value="1"/>
</dbReference>
<keyword evidence="5" id="KW-0325">Glycoprotein</keyword>
<sequence length="400" mass="45457">MIRLLGVVLLAAFGMADKALYEGSNKFAVDFYKSVKDDSSNLVCSPISLQIALAMTYAGAAGNTAKEMKDVMHFPDSLKTTLEGHKALLDSLQDPVLKVASKLYLDDKFQVKQAYQDNVVKYFNSEVENVPFGTDSTKSAATINQWVEEKTNKKITNLITPDSISPLTKLVLVNAVHFKAKWKDAFSEKFTKDADFYVTKEKKVTVKMMYQSGHFNYANIEELKASVVELPYEGDKFRMMIILPNEIDGLKDVEERLKATTLTDIFSKLSNIKLDLHLPRFKIEKTLELTKTLEEMGMKDLFSTKANLTNMSDEDLRVSKVIQKAFIDVNEEGTEAAAATEFMLLTRSFDFGIRLVMNHPFFFTIRHTQSGLDIFTGRFKKRKPKVCRTRCQLRRQNLHS</sequence>
<dbReference type="GeneID" id="106667870"/>
<comment type="similarity">
    <text evidence="1 6">Belongs to the serpin family.</text>
</comment>